<evidence type="ECO:0000259" key="9">
    <source>
        <dbReference type="PROSITE" id="PS51767"/>
    </source>
</evidence>
<evidence type="ECO:0000256" key="4">
    <source>
        <dbReference type="ARBA" id="ARBA00022801"/>
    </source>
</evidence>
<name>A0AAD9D8W2_9STRA</name>
<dbReference type="InterPro" id="IPR001969">
    <property type="entry name" value="Aspartic_peptidase_AS"/>
</dbReference>
<dbReference type="PROSITE" id="PS51767">
    <property type="entry name" value="PEPTIDASE_A1"/>
    <property type="match status" value="1"/>
</dbReference>
<dbReference type="PANTHER" id="PTHR47966">
    <property type="entry name" value="BETA-SITE APP-CLEAVING ENZYME, ISOFORM A-RELATED"/>
    <property type="match status" value="1"/>
</dbReference>
<evidence type="ECO:0000256" key="7">
    <source>
        <dbReference type="RuleBase" id="RU000454"/>
    </source>
</evidence>
<evidence type="ECO:0000256" key="2">
    <source>
        <dbReference type="ARBA" id="ARBA00022670"/>
    </source>
</evidence>
<keyword evidence="2 7" id="KW-0645">Protease</keyword>
<evidence type="ECO:0000256" key="3">
    <source>
        <dbReference type="ARBA" id="ARBA00022750"/>
    </source>
</evidence>
<feature type="domain" description="Peptidase A1" evidence="9">
    <location>
        <begin position="93"/>
        <end position="450"/>
    </location>
</feature>
<dbReference type="CDD" id="cd05471">
    <property type="entry name" value="pepsin_like"/>
    <property type="match status" value="1"/>
</dbReference>
<dbReference type="EMBL" id="JATAAI010000021">
    <property type="protein sequence ID" value="KAK1738402.1"/>
    <property type="molecule type" value="Genomic_DNA"/>
</dbReference>
<evidence type="ECO:0000256" key="8">
    <source>
        <dbReference type="SAM" id="SignalP"/>
    </source>
</evidence>
<comment type="similarity">
    <text evidence="1 7">Belongs to the peptidase A1 family.</text>
</comment>
<dbReference type="PROSITE" id="PS00141">
    <property type="entry name" value="ASP_PROTEASE"/>
    <property type="match status" value="1"/>
</dbReference>
<dbReference type="GO" id="GO:0016485">
    <property type="term" value="P:protein processing"/>
    <property type="evidence" value="ECO:0007669"/>
    <property type="project" value="UniProtKB-ARBA"/>
</dbReference>
<keyword evidence="3 7" id="KW-0064">Aspartyl protease</keyword>
<feature type="signal peptide" evidence="8">
    <location>
        <begin position="1"/>
        <end position="19"/>
    </location>
</feature>
<gene>
    <name evidence="10" type="ORF">QTG54_011071</name>
</gene>
<reference evidence="10" key="1">
    <citation type="submission" date="2023-06" db="EMBL/GenBank/DDBJ databases">
        <title>Survivors Of The Sea: Transcriptome response of Skeletonema marinoi to long-term dormancy.</title>
        <authorList>
            <person name="Pinder M.I.M."/>
            <person name="Kourtchenko O."/>
            <person name="Robertson E.K."/>
            <person name="Larsson T."/>
            <person name="Maumus F."/>
            <person name="Osuna-Cruz C.M."/>
            <person name="Vancaester E."/>
            <person name="Stenow R."/>
            <person name="Vandepoele K."/>
            <person name="Ploug H."/>
            <person name="Bruchert V."/>
            <person name="Godhe A."/>
            <person name="Topel M."/>
        </authorList>
    </citation>
    <scope>NUCLEOTIDE SEQUENCE</scope>
    <source>
        <strain evidence="10">R05AC</strain>
    </source>
</reference>
<dbReference type="PRINTS" id="PR00792">
    <property type="entry name" value="PEPSIN"/>
</dbReference>
<dbReference type="InterPro" id="IPR034164">
    <property type="entry name" value="Pepsin-like_dom"/>
</dbReference>
<dbReference type="AlphaFoldDB" id="A0AAD9D8W2"/>
<evidence type="ECO:0000313" key="10">
    <source>
        <dbReference type="EMBL" id="KAK1738402.1"/>
    </source>
</evidence>
<keyword evidence="11" id="KW-1185">Reference proteome</keyword>
<sequence>MLFRSLSLVAALAISSAAADSDDGLIRMKLHKIVSEEDFMMNLLSYHSPPTIKSSSANSLASVATERKLVRGAKQQNHAQEHIVLKNKLNAQYMGEIKIGTPAQSFMVVYDTGSADLWVPHEKCHEEMNCVAKNVFIPSSSTTNKELPSGSKSSFAIHYGSGPVSGVFTIDQVTLGQDDVVSDQTFGLVEHSSGLGALYQKAKFDGILGLAFPILSQNPGAHTVVQNLLAENVIKSHVFSFYVGKDKPGEVAIGGMNEKLMKKETLNCIDIMEPARYWLAEMSDQVKFGGEVVSTGKHAGIIDSGTSLIYGPKAVVMKMALQLGGMFMPQVNLFAISCDKKVPDLEFNFGGKPYVVPGKDLTMKDVTGTHCFLGISMMMFGEEDEESMADVETMDKEVDLGITEDIEKLVGVGESKIPIPAGVTAWLVGDKFMMQQYNVFDVENKQICFAELKEGI</sequence>
<feature type="disulfide bond" evidence="6">
    <location>
        <begin position="124"/>
        <end position="130"/>
    </location>
</feature>
<feature type="active site" evidence="5">
    <location>
        <position position="111"/>
    </location>
</feature>
<keyword evidence="4 7" id="KW-0378">Hydrolase</keyword>
<comment type="caution">
    <text evidence="10">The sequence shown here is derived from an EMBL/GenBank/DDBJ whole genome shotgun (WGS) entry which is preliminary data.</text>
</comment>
<feature type="chain" id="PRO_5041954238" evidence="8">
    <location>
        <begin position="20"/>
        <end position="456"/>
    </location>
</feature>
<dbReference type="InterPro" id="IPR001461">
    <property type="entry name" value="Aspartic_peptidase_A1"/>
</dbReference>
<organism evidence="10 11">
    <name type="scientific">Skeletonema marinoi</name>
    <dbReference type="NCBI Taxonomy" id="267567"/>
    <lineage>
        <taxon>Eukaryota</taxon>
        <taxon>Sar</taxon>
        <taxon>Stramenopiles</taxon>
        <taxon>Ochrophyta</taxon>
        <taxon>Bacillariophyta</taxon>
        <taxon>Coscinodiscophyceae</taxon>
        <taxon>Thalassiosirophycidae</taxon>
        <taxon>Thalassiosirales</taxon>
        <taxon>Skeletonemataceae</taxon>
        <taxon>Skeletonema</taxon>
        <taxon>Skeletonema marinoi-dohrnii complex</taxon>
    </lineage>
</organism>
<dbReference type="InterPro" id="IPR021109">
    <property type="entry name" value="Peptidase_aspartic_dom_sf"/>
</dbReference>
<keyword evidence="8" id="KW-0732">Signal</keyword>
<dbReference type="GO" id="GO:0004190">
    <property type="term" value="F:aspartic-type endopeptidase activity"/>
    <property type="evidence" value="ECO:0007669"/>
    <property type="project" value="UniProtKB-KW"/>
</dbReference>
<feature type="active site" evidence="5">
    <location>
        <position position="303"/>
    </location>
</feature>
<dbReference type="PANTHER" id="PTHR47966:SF51">
    <property type="entry name" value="BETA-SITE APP-CLEAVING ENZYME, ISOFORM A-RELATED"/>
    <property type="match status" value="1"/>
</dbReference>
<dbReference type="SUPFAM" id="SSF50630">
    <property type="entry name" value="Acid proteases"/>
    <property type="match status" value="1"/>
</dbReference>
<evidence type="ECO:0000256" key="5">
    <source>
        <dbReference type="PIRSR" id="PIRSR601461-1"/>
    </source>
</evidence>
<proteinExistence type="inferred from homology"/>
<evidence type="ECO:0000313" key="11">
    <source>
        <dbReference type="Proteomes" id="UP001224775"/>
    </source>
</evidence>
<dbReference type="FunFam" id="2.40.70.10:FF:000115">
    <property type="entry name" value="Lysosomal aspartic protease"/>
    <property type="match status" value="1"/>
</dbReference>
<dbReference type="Gene3D" id="2.40.70.10">
    <property type="entry name" value="Acid Proteases"/>
    <property type="match status" value="2"/>
</dbReference>
<evidence type="ECO:0000256" key="6">
    <source>
        <dbReference type="PIRSR" id="PIRSR601461-2"/>
    </source>
</evidence>
<dbReference type="EC" id="3.4.23.-" evidence="10"/>
<accession>A0AAD9D8W2</accession>
<protein>
    <submittedName>
        <fullName evidence="10">Aspartic peptidase, A1 family</fullName>
        <ecNumber evidence="10">3.4.23.-</ecNumber>
    </submittedName>
</protein>
<dbReference type="Pfam" id="PF00026">
    <property type="entry name" value="Asp"/>
    <property type="match status" value="1"/>
</dbReference>
<dbReference type="InterPro" id="IPR033121">
    <property type="entry name" value="PEPTIDASE_A1"/>
</dbReference>
<dbReference type="Proteomes" id="UP001224775">
    <property type="component" value="Unassembled WGS sequence"/>
</dbReference>
<keyword evidence="6" id="KW-1015">Disulfide bond</keyword>
<evidence type="ECO:0000256" key="1">
    <source>
        <dbReference type="ARBA" id="ARBA00007447"/>
    </source>
</evidence>